<dbReference type="EMBL" id="JAOZYC010000169">
    <property type="protein sequence ID" value="MEB8342698.1"/>
    <property type="molecule type" value="Genomic_DNA"/>
</dbReference>
<evidence type="ECO:0000313" key="4">
    <source>
        <dbReference type="Proteomes" id="UP001354931"/>
    </source>
</evidence>
<dbReference type="Proteomes" id="UP001354931">
    <property type="component" value="Unassembled WGS sequence"/>
</dbReference>
<accession>A0ABU6FF71</accession>
<dbReference type="Pfam" id="PF20211">
    <property type="entry name" value="DUF6571"/>
    <property type="match status" value="1"/>
</dbReference>
<evidence type="ECO:0000256" key="1">
    <source>
        <dbReference type="SAM" id="MobiDB-lite"/>
    </source>
</evidence>
<protein>
    <recommendedName>
        <fullName evidence="2">DUF6571 domain-containing protein</fullName>
    </recommendedName>
</protein>
<dbReference type="SUPFAM" id="SSF140453">
    <property type="entry name" value="EsxAB dimer-like"/>
    <property type="match status" value="1"/>
</dbReference>
<proteinExistence type="predicted"/>
<organism evidence="3 4">
    <name type="scientific">Streptomyces endophyticus</name>
    <dbReference type="NCBI Taxonomy" id="714166"/>
    <lineage>
        <taxon>Bacteria</taxon>
        <taxon>Bacillati</taxon>
        <taxon>Actinomycetota</taxon>
        <taxon>Actinomycetes</taxon>
        <taxon>Kitasatosporales</taxon>
        <taxon>Streptomycetaceae</taxon>
        <taxon>Streptomyces</taxon>
    </lineage>
</organism>
<feature type="domain" description="DUF6571" evidence="2">
    <location>
        <begin position="368"/>
        <end position="688"/>
    </location>
</feature>
<evidence type="ECO:0000259" key="2">
    <source>
        <dbReference type="Pfam" id="PF20211"/>
    </source>
</evidence>
<feature type="region of interest" description="Disordered" evidence="1">
    <location>
        <begin position="440"/>
        <end position="459"/>
    </location>
</feature>
<dbReference type="InterPro" id="IPR038332">
    <property type="entry name" value="PPE_sf"/>
</dbReference>
<keyword evidence="4" id="KW-1185">Reference proteome</keyword>
<dbReference type="Gene3D" id="1.20.1260.20">
    <property type="entry name" value="PPE superfamily"/>
    <property type="match status" value="1"/>
</dbReference>
<comment type="caution">
    <text evidence="3">The sequence shown here is derived from an EMBL/GenBank/DDBJ whole genome shotgun (WGS) entry which is preliminary data.</text>
</comment>
<dbReference type="InterPro" id="IPR036689">
    <property type="entry name" value="ESAT-6-like_sf"/>
</dbReference>
<feature type="region of interest" description="Disordered" evidence="1">
    <location>
        <begin position="345"/>
        <end position="364"/>
    </location>
</feature>
<reference evidence="3 4" key="1">
    <citation type="submission" date="2022-10" db="EMBL/GenBank/DDBJ databases">
        <authorList>
            <person name="Xie J."/>
            <person name="Shen N."/>
        </authorList>
    </citation>
    <scope>NUCLEOTIDE SEQUENCE [LARGE SCALE GENOMIC DNA]</scope>
    <source>
        <strain evidence="3 4">YIM65594</strain>
    </source>
</reference>
<dbReference type="RefSeq" id="WP_326022257.1">
    <property type="nucleotide sequence ID" value="NZ_JAOZYC010000169.1"/>
</dbReference>
<dbReference type="InterPro" id="IPR046701">
    <property type="entry name" value="DUF6571"/>
</dbReference>
<sequence>MPSFAYVNEADLAPLATAAESWKVLPAKYESLHDEFTRRVITHLEGHWEGDAAEAAFSTMKKARKQYEDAATEAGRIAKLLNDAHGEFAKFQKQLHTLIDEAPADGFRISDKGAIEDVDERWNSPTASSAEGFATERNKALDALESRMKRILELATAADEAASAALERDANGDNNTSFNTSAYTSLDAIEADQAAHLMKKKGRLTDVEFDRLNAVLSANRNDPEFASRFALKTGADNTLERYNELVNPPAGTHLSKRELAELKSFQRNLGTTLGTATRSDDNGKPNAGITKFQNDLLASGQHEFNANPTQSAYGLNGYQLTGSLMSHGKWDRDFLQDYGDDLITAEKNGTAGGGKNPDAYWSGDNTRTSGLTNIVALDPMTGFMEGLGHNPEASTEFLTGSTTVDGEEIDRLDYLLKDRHWPEGAAYTGDAKHPSGYDNLGHAMESATTGRSYGDEDAAPVKHSPERAALMHDIVNTVGAEPGTLAEDGRNALRDSLGNMTADYMADVQGAIANEQGTITPFGADADLDMSKLQPFLGAVGQDPDAYAAITQAQQAHSAVLMQRVIESDPTQMTEALQNVAHPGAVVAGIMADGRTQAIHEAHSASDADYNNAVATTDKWVGRGLSMAVGGATAAAAPVAGVIAGFAVEDIQELVVKRAQQDTGAEANSEAAGDYADGRKAIGTSTAQSLRLAYQAAGLDMTQGDINVDSGTIERTAQLGYAEGATWNSSVNDK</sequence>
<evidence type="ECO:0000313" key="3">
    <source>
        <dbReference type="EMBL" id="MEB8342698.1"/>
    </source>
</evidence>
<gene>
    <name evidence="3" type="ORF">OKJ99_34905</name>
</gene>
<name>A0ABU6FF71_9ACTN</name>